<gene>
    <name evidence="2" type="ORF">H257_03262</name>
</gene>
<name>W4H2W1_APHAT</name>
<dbReference type="VEuPathDB" id="FungiDB:H257_03262"/>
<reference evidence="2" key="1">
    <citation type="submission" date="2013-12" db="EMBL/GenBank/DDBJ databases">
        <title>The Genome Sequence of Aphanomyces astaci APO3.</title>
        <authorList>
            <consortium name="The Broad Institute Genomics Platform"/>
            <person name="Russ C."/>
            <person name="Tyler B."/>
            <person name="van West P."/>
            <person name="Dieguez-Uribeondo J."/>
            <person name="Young S.K."/>
            <person name="Zeng Q."/>
            <person name="Gargeya S."/>
            <person name="Fitzgerald M."/>
            <person name="Abouelleil A."/>
            <person name="Alvarado L."/>
            <person name="Chapman S.B."/>
            <person name="Gainer-Dewar J."/>
            <person name="Goldberg J."/>
            <person name="Griggs A."/>
            <person name="Gujja S."/>
            <person name="Hansen M."/>
            <person name="Howarth C."/>
            <person name="Imamovic A."/>
            <person name="Ireland A."/>
            <person name="Larimer J."/>
            <person name="McCowan C."/>
            <person name="Murphy C."/>
            <person name="Pearson M."/>
            <person name="Poon T.W."/>
            <person name="Priest M."/>
            <person name="Roberts A."/>
            <person name="Saif S."/>
            <person name="Shea T."/>
            <person name="Sykes S."/>
            <person name="Wortman J."/>
            <person name="Nusbaum C."/>
            <person name="Birren B."/>
        </authorList>
    </citation>
    <scope>NUCLEOTIDE SEQUENCE [LARGE SCALE GENOMIC DNA]</scope>
    <source>
        <strain evidence="2">APO3</strain>
    </source>
</reference>
<proteinExistence type="predicted"/>
<dbReference type="AlphaFoldDB" id="W4H2W1"/>
<evidence type="ECO:0000313" key="2">
    <source>
        <dbReference type="EMBL" id="ETV85554.1"/>
    </source>
</evidence>
<accession>W4H2W1</accession>
<evidence type="ECO:0000256" key="1">
    <source>
        <dbReference type="SAM" id="MobiDB-lite"/>
    </source>
</evidence>
<dbReference type="RefSeq" id="XP_009825572.1">
    <property type="nucleotide sequence ID" value="XM_009827270.1"/>
</dbReference>
<protein>
    <submittedName>
        <fullName evidence="2">Uncharacterized protein</fullName>
    </submittedName>
</protein>
<dbReference type="GeneID" id="20805258"/>
<organism evidence="2">
    <name type="scientific">Aphanomyces astaci</name>
    <name type="common">Crayfish plague agent</name>
    <dbReference type="NCBI Taxonomy" id="112090"/>
    <lineage>
        <taxon>Eukaryota</taxon>
        <taxon>Sar</taxon>
        <taxon>Stramenopiles</taxon>
        <taxon>Oomycota</taxon>
        <taxon>Saprolegniomycetes</taxon>
        <taxon>Saprolegniales</taxon>
        <taxon>Verrucalvaceae</taxon>
        <taxon>Aphanomyces</taxon>
    </lineage>
</organism>
<dbReference type="EMBL" id="KI913118">
    <property type="protein sequence ID" value="ETV85554.1"/>
    <property type="molecule type" value="Genomic_DNA"/>
</dbReference>
<feature type="region of interest" description="Disordered" evidence="1">
    <location>
        <begin position="30"/>
        <end position="92"/>
    </location>
</feature>
<sequence>MAKELFTYNKKLECVNALVAHVKLIKLHKASASDASPHHPQKHSPREVPSFSLESPTPQAPEKHFTSLAVELPSMPTMPPLTSWLDERSDDE</sequence>